<dbReference type="InterPro" id="IPR018247">
    <property type="entry name" value="EF_Hand_1_Ca_BS"/>
</dbReference>
<dbReference type="PROSITE" id="PS50222">
    <property type="entry name" value="EF_HAND_2"/>
    <property type="match status" value="1"/>
</dbReference>
<gene>
    <name evidence="3" type="ORF">E2562_030064</name>
</gene>
<dbReference type="SMART" id="SM00054">
    <property type="entry name" value="EFh"/>
    <property type="match status" value="1"/>
</dbReference>
<accession>A0A6G1CV21</accession>
<evidence type="ECO:0000259" key="2">
    <source>
        <dbReference type="PROSITE" id="PS50222"/>
    </source>
</evidence>
<protein>
    <recommendedName>
        <fullName evidence="2">EF-hand domain-containing protein</fullName>
    </recommendedName>
</protein>
<dbReference type="SUPFAM" id="SSF47473">
    <property type="entry name" value="EF-hand"/>
    <property type="match status" value="1"/>
</dbReference>
<reference evidence="3 4" key="1">
    <citation type="submission" date="2019-11" db="EMBL/GenBank/DDBJ databases">
        <title>Whole genome sequence of Oryza granulata.</title>
        <authorList>
            <person name="Li W."/>
        </authorList>
    </citation>
    <scope>NUCLEOTIDE SEQUENCE [LARGE SCALE GENOMIC DNA]</scope>
    <source>
        <strain evidence="4">cv. Menghai</strain>
        <tissue evidence="3">Leaf</tissue>
    </source>
</reference>
<proteinExistence type="predicted"/>
<dbReference type="CDD" id="cd00051">
    <property type="entry name" value="EFh"/>
    <property type="match status" value="1"/>
</dbReference>
<comment type="caution">
    <text evidence="3">The sequence shown here is derived from an EMBL/GenBank/DDBJ whole genome shotgun (WGS) entry which is preliminary data.</text>
</comment>
<sequence>MTELEQVFRRYDANGNGKISVEELASVLGAPPGPGEVRCMMNSDHDGFVDLSEFTAFHYGPPPHGADRDKD</sequence>
<name>A0A6G1CV21_9ORYZ</name>
<dbReference type="Gene3D" id="1.10.238.10">
    <property type="entry name" value="EF-hand"/>
    <property type="match status" value="1"/>
</dbReference>
<dbReference type="AlphaFoldDB" id="A0A6G1CV21"/>
<dbReference type="InterPro" id="IPR011992">
    <property type="entry name" value="EF-hand-dom_pair"/>
</dbReference>
<keyword evidence="4" id="KW-1185">Reference proteome</keyword>
<feature type="domain" description="EF-hand" evidence="2">
    <location>
        <begin position="1"/>
        <end position="34"/>
    </location>
</feature>
<dbReference type="Pfam" id="PF13499">
    <property type="entry name" value="EF-hand_7"/>
    <property type="match status" value="1"/>
</dbReference>
<dbReference type="OrthoDB" id="26525at2759"/>
<organism evidence="3 4">
    <name type="scientific">Oryza meyeriana var. granulata</name>
    <dbReference type="NCBI Taxonomy" id="110450"/>
    <lineage>
        <taxon>Eukaryota</taxon>
        <taxon>Viridiplantae</taxon>
        <taxon>Streptophyta</taxon>
        <taxon>Embryophyta</taxon>
        <taxon>Tracheophyta</taxon>
        <taxon>Spermatophyta</taxon>
        <taxon>Magnoliopsida</taxon>
        <taxon>Liliopsida</taxon>
        <taxon>Poales</taxon>
        <taxon>Poaceae</taxon>
        <taxon>BOP clade</taxon>
        <taxon>Oryzoideae</taxon>
        <taxon>Oryzeae</taxon>
        <taxon>Oryzinae</taxon>
        <taxon>Oryza</taxon>
        <taxon>Oryza meyeriana</taxon>
    </lineage>
</organism>
<dbReference type="Proteomes" id="UP000479710">
    <property type="component" value="Unassembled WGS sequence"/>
</dbReference>
<keyword evidence="1" id="KW-0106">Calcium</keyword>
<dbReference type="PROSITE" id="PS00018">
    <property type="entry name" value="EF_HAND_1"/>
    <property type="match status" value="1"/>
</dbReference>
<evidence type="ECO:0000256" key="1">
    <source>
        <dbReference type="ARBA" id="ARBA00022837"/>
    </source>
</evidence>
<evidence type="ECO:0000313" key="3">
    <source>
        <dbReference type="EMBL" id="KAF0903922.1"/>
    </source>
</evidence>
<dbReference type="EMBL" id="SPHZ02000008">
    <property type="protein sequence ID" value="KAF0903922.1"/>
    <property type="molecule type" value="Genomic_DNA"/>
</dbReference>
<evidence type="ECO:0000313" key="4">
    <source>
        <dbReference type="Proteomes" id="UP000479710"/>
    </source>
</evidence>
<dbReference type="InterPro" id="IPR002048">
    <property type="entry name" value="EF_hand_dom"/>
</dbReference>
<dbReference type="GO" id="GO:0005509">
    <property type="term" value="F:calcium ion binding"/>
    <property type="evidence" value="ECO:0007669"/>
    <property type="project" value="InterPro"/>
</dbReference>